<proteinExistence type="predicted"/>
<organism evidence="2 3">
    <name type="scientific">Paractinoplanes rhizophilus</name>
    <dbReference type="NCBI Taxonomy" id="1416877"/>
    <lineage>
        <taxon>Bacteria</taxon>
        <taxon>Bacillati</taxon>
        <taxon>Actinomycetota</taxon>
        <taxon>Actinomycetes</taxon>
        <taxon>Micromonosporales</taxon>
        <taxon>Micromonosporaceae</taxon>
        <taxon>Paractinoplanes</taxon>
    </lineage>
</organism>
<dbReference type="RefSeq" id="WP_378978426.1">
    <property type="nucleotide sequence ID" value="NZ_JBHTBJ010000138.1"/>
</dbReference>
<name>A0ABW2I5V2_9ACTN</name>
<feature type="domain" description="Tox-REase-5" evidence="1">
    <location>
        <begin position="1"/>
        <end position="69"/>
    </location>
</feature>
<evidence type="ECO:0000313" key="3">
    <source>
        <dbReference type="Proteomes" id="UP001596548"/>
    </source>
</evidence>
<comment type="caution">
    <text evidence="2">The sequence shown here is derived from an EMBL/GenBank/DDBJ whole genome shotgun (WGS) entry which is preliminary data.</text>
</comment>
<evidence type="ECO:0000313" key="2">
    <source>
        <dbReference type="EMBL" id="MFC7280285.1"/>
    </source>
</evidence>
<dbReference type="EMBL" id="JBHTBJ010000138">
    <property type="protein sequence ID" value="MFC7280285.1"/>
    <property type="molecule type" value="Genomic_DNA"/>
</dbReference>
<protein>
    <submittedName>
        <fullName evidence="2">Tox-REase-5 domain-containing protein</fullName>
    </submittedName>
</protein>
<evidence type="ECO:0000259" key="1">
    <source>
        <dbReference type="Pfam" id="PF15648"/>
    </source>
</evidence>
<gene>
    <name evidence="2" type="ORF">ACFQS1_40580</name>
</gene>
<keyword evidence="3" id="KW-1185">Reference proteome</keyword>
<accession>A0ABW2I5V2</accession>
<dbReference type="Pfam" id="PF15648">
    <property type="entry name" value="Tox-REase-5"/>
    <property type="match status" value="1"/>
</dbReference>
<dbReference type="Proteomes" id="UP001596548">
    <property type="component" value="Unassembled WGS sequence"/>
</dbReference>
<feature type="non-terminal residue" evidence="2">
    <location>
        <position position="1"/>
    </location>
</feature>
<reference evidence="3" key="1">
    <citation type="journal article" date="2019" name="Int. J. Syst. Evol. Microbiol.">
        <title>The Global Catalogue of Microorganisms (GCM) 10K type strain sequencing project: providing services to taxonomists for standard genome sequencing and annotation.</title>
        <authorList>
            <consortium name="The Broad Institute Genomics Platform"/>
            <consortium name="The Broad Institute Genome Sequencing Center for Infectious Disease"/>
            <person name="Wu L."/>
            <person name="Ma J."/>
        </authorList>
    </citation>
    <scope>NUCLEOTIDE SEQUENCE [LARGE SCALE GENOMIC DNA]</scope>
    <source>
        <strain evidence="3">XZYJT-10</strain>
    </source>
</reference>
<sequence>DFDGFSNGKLIEAKDNYSSFIDPKTGDWKWWFKNGRAGKNETGYEALVREARSQQAAAGGNPLEWRVSSPELKATLERTFGEEGIDIPVVVYP</sequence>
<dbReference type="InterPro" id="IPR028904">
    <property type="entry name" value="Tox-REase-5_dom"/>
</dbReference>